<keyword evidence="6" id="KW-0539">Nucleus</keyword>
<evidence type="ECO:0000256" key="4">
    <source>
        <dbReference type="ARBA" id="ARBA00023125"/>
    </source>
</evidence>
<evidence type="ECO:0000313" key="9">
    <source>
        <dbReference type="Proteomes" id="UP001230268"/>
    </source>
</evidence>
<keyword evidence="4" id="KW-0238">DNA-binding</keyword>
<comment type="caution">
    <text evidence="8">The sequence shown here is derived from an EMBL/GenBank/DDBJ whole genome shotgun (WGS) entry which is preliminary data.</text>
</comment>
<gene>
    <name evidence="8" type="ORF">BgAZ_208430</name>
</gene>
<dbReference type="GO" id="GO:0019185">
    <property type="term" value="C:snRNA-activating protein complex"/>
    <property type="evidence" value="ECO:0007669"/>
    <property type="project" value="TreeGrafter"/>
</dbReference>
<proteinExistence type="inferred from homology"/>
<dbReference type="InterPro" id="IPR022042">
    <property type="entry name" value="snRNA-activating_su3"/>
</dbReference>
<evidence type="ECO:0000256" key="2">
    <source>
        <dbReference type="ARBA" id="ARBA00010410"/>
    </source>
</evidence>
<dbReference type="PANTHER" id="PTHR13421:SF16">
    <property type="entry name" value="SNRNA-ACTIVATING PROTEIN COMPLEX SUBUNIT 3"/>
    <property type="match status" value="1"/>
</dbReference>
<dbReference type="GO" id="GO:0042796">
    <property type="term" value="P:snRNA transcription by RNA polymerase III"/>
    <property type="evidence" value="ECO:0007669"/>
    <property type="project" value="TreeGrafter"/>
</dbReference>
<dbReference type="Proteomes" id="UP001230268">
    <property type="component" value="Unassembled WGS sequence"/>
</dbReference>
<accession>A0AAD8UT26</accession>
<keyword evidence="3" id="KW-0805">Transcription regulation</keyword>
<comment type="subcellular location">
    <subcellularLocation>
        <location evidence="1">Nucleus</location>
    </subcellularLocation>
</comment>
<keyword evidence="9" id="KW-1185">Reference proteome</keyword>
<sequence>MVRSVGGVRYLFIPHMDITEVVEPRSLIIAKNGASSGSQSDDESYPNKARKSLLANRLELIKHHDDCDTIYDEIKREFPSEELDVFQFKDDIRKLNDRLESLQRNSVRMNVEYLRSRLPEMATEDLIALCRLRTETIINGALSKPIRTPTITDVIFSAAKCNVNHVLQTKAAAPKRNKRRLDIDVDETSNAWSEKNLYSLFLACLPLESYRLAAGAKAYRHGEMTLPTDSQRVPLIQGPQNQSFSHLYHRYIARRYVEENSGCSLSLISEDEIILTFTIYHGVRGHRLAEFDVLSCQTLADLRDAFSCSAEIHPIDHDLELNGSCFMLNGQLFPDFRNGACDYAEPLLHFYETYKPDVLRTRECIEQSEAIVGQLDLKVYSAGFIVHHGDCEHRVMVTSVRRYDMAHDCPYLDCYPVCVFRPRRRDLPCDVCERSAPTKAVFNTPFLPYTPTHLCDKCYENYEDGMSYSGIYKANGLFDSLVLKIN</sequence>
<dbReference type="GO" id="GO:0001006">
    <property type="term" value="F:RNA polymerase III type 3 promoter sequence-specific DNA binding"/>
    <property type="evidence" value="ECO:0007669"/>
    <property type="project" value="TreeGrafter"/>
</dbReference>
<dbReference type="EMBL" id="JAVEPI010000002">
    <property type="protein sequence ID" value="KAK1443967.1"/>
    <property type="molecule type" value="Genomic_DNA"/>
</dbReference>
<feature type="coiled-coil region" evidence="7">
    <location>
        <begin position="85"/>
        <end position="112"/>
    </location>
</feature>
<dbReference type="GO" id="GO:0042795">
    <property type="term" value="P:snRNA transcription by RNA polymerase II"/>
    <property type="evidence" value="ECO:0007669"/>
    <property type="project" value="TreeGrafter"/>
</dbReference>
<dbReference type="Pfam" id="PF12251">
    <property type="entry name" value="SNAPC3"/>
    <property type="match status" value="1"/>
</dbReference>
<evidence type="ECO:0000256" key="1">
    <source>
        <dbReference type="ARBA" id="ARBA00004123"/>
    </source>
</evidence>
<dbReference type="GO" id="GO:0003681">
    <property type="term" value="F:bent DNA binding"/>
    <property type="evidence" value="ECO:0007669"/>
    <property type="project" value="TreeGrafter"/>
</dbReference>
<keyword evidence="7" id="KW-0175">Coiled coil</keyword>
<comment type="similarity">
    <text evidence="2">Belongs to the SNAPC3/SRD2 family.</text>
</comment>
<reference evidence="8" key="1">
    <citation type="submission" date="2023-08" db="EMBL/GenBank/DDBJ databases">
        <title>Draft sequence of the Babesia gibsoni genome.</title>
        <authorList>
            <person name="Yamagishi J.Y."/>
            <person name="Xuan X.X."/>
        </authorList>
    </citation>
    <scope>NUCLEOTIDE SEQUENCE</scope>
    <source>
        <strain evidence="8">Azabu</strain>
    </source>
</reference>
<evidence type="ECO:0000256" key="7">
    <source>
        <dbReference type="SAM" id="Coils"/>
    </source>
</evidence>
<dbReference type="GO" id="GO:0001046">
    <property type="term" value="F:core promoter sequence-specific DNA binding"/>
    <property type="evidence" value="ECO:0007669"/>
    <property type="project" value="TreeGrafter"/>
</dbReference>
<evidence type="ECO:0000313" key="8">
    <source>
        <dbReference type="EMBL" id="KAK1443967.1"/>
    </source>
</evidence>
<evidence type="ECO:0000256" key="6">
    <source>
        <dbReference type="ARBA" id="ARBA00023242"/>
    </source>
</evidence>
<name>A0AAD8UT26_BABGI</name>
<dbReference type="GO" id="GO:0005634">
    <property type="term" value="C:nucleus"/>
    <property type="evidence" value="ECO:0007669"/>
    <property type="project" value="UniProtKB-SubCell"/>
</dbReference>
<keyword evidence="5" id="KW-0804">Transcription</keyword>
<evidence type="ECO:0000256" key="5">
    <source>
        <dbReference type="ARBA" id="ARBA00023163"/>
    </source>
</evidence>
<protein>
    <submittedName>
        <fullName evidence="8">snRNA-activating protein complex subunit 3 domain containing protein</fullName>
    </submittedName>
</protein>
<dbReference type="PANTHER" id="PTHR13421">
    <property type="entry name" value="SNRNA-ACTIVATING PROTEIN COMPLEX SUBUNIT 3"/>
    <property type="match status" value="1"/>
</dbReference>
<dbReference type="GO" id="GO:0000978">
    <property type="term" value="F:RNA polymerase II cis-regulatory region sequence-specific DNA binding"/>
    <property type="evidence" value="ECO:0007669"/>
    <property type="project" value="TreeGrafter"/>
</dbReference>
<dbReference type="AlphaFoldDB" id="A0AAD8UT26"/>
<organism evidence="8 9">
    <name type="scientific">Babesia gibsoni</name>
    <dbReference type="NCBI Taxonomy" id="33632"/>
    <lineage>
        <taxon>Eukaryota</taxon>
        <taxon>Sar</taxon>
        <taxon>Alveolata</taxon>
        <taxon>Apicomplexa</taxon>
        <taxon>Aconoidasida</taxon>
        <taxon>Piroplasmida</taxon>
        <taxon>Babesiidae</taxon>
        <taxon>Babesia</taxon>
    </lineage>
</organism>
<evidence type="ECO:0000256" key="3">
    <source>
        <dbReference type="ARBA" id="ARBA00023015"/>
    </source>
</evidence>